<dbReference type="EMBL" id="LT906446">
    <property type="protein sequence ID" value="SNU97203.1"/>
    <property type="molecule type" value="Genomic_DNA"/>
</dbReference>
<keyword evidence="8 13" id="KW-0862">Zinc</keyword>
<dbReference type="NCBIfam" id="NF008035">
    <property type="entry name" value="PRK10767.1"/>
    <property type="match status" value="1"/>
</dbReference>
<dbReference type="GO" id="GO:0008270">
    <property type="term" value="F:zinc ion binding"/>
    <property type="evidence" value="ECO:0007669"/>
    <property type="project" value="UniProtKB-UniRule"/>
</dbReference>
<feature type="region of interest" description="Disordered" evidence="15">
    <location>
        <begin position="362"/>
        <end position="381"/>
    </location>
</feature>
<evidence type="ECO:0000256" key="4">
    <source>
        <dbReference type="ARBA" id="ARBA00022705"/>
    </source>
</evidence>
<proteinExistence type="inferred from homology"/>
<keyword evidence="6 13" id="KW-0677">Repeat</keyword>
<dbReference type="CDD" id="cd06257">
    <property type="entry name" value="DnaJ"/>
    <property type="match status" value="1"/>
</dbReference>
<dbReference type="PANTHER" id="PTHR43096">
    <property type="entry name" value="DNAJ HOMOLOG 1, MITOCHONDRIAL-RELATED"/>
    <property type="match status" value="1"/>
</dbReference>
<feature type="binding site" evidence="13">
    <location>
        <position position="215"/>
    </location>
    <ligand>
        <name>Zn(2+)</name>
        <dbReference type="ChEBI" id="CHEBI:29105"/>
        <label>1</label>
    </ligand>
</feature>
<dbReference type="SUPFAM" id="SSF49493">
    <property type="entry name" value="HSP40/DnaJ peptide-binding domain"/>
    <property type="match status" value="2"/>
</dbReference>
<dbReference type="InterPro" id="IPR001305">
    <property type="entry name" value="HSP_DnaJ_Cys-rich_dom"/>
</dbReference>
<feature type="binding site" evidence="13">
    <location>
        <position position="158"/>
    </location>
    <ligand>
        <name>Zn(2+)</name>
        <dbReference type="ChEBI" id="CHEBI:29105"/>
        <label>1</label>
    </ligand>
</feature>
<evidence type="ECO:0000256" key="2">
    <source>
        <dbReference type="ARBA" id="ARBA00011738"/>
    </source>
</evidence>
<gene>
    <name evidence="13 18" type="primary">dnaJ</name>
    <name evidence="18" type="ORF">SAMEA4364220_00713</name>
</gene>
<dbReference type="Gene3D" id="2.10.230.10">
    <property type="entry name" value="Heat shock protein DnaJ, cysteine-rich domain"/>
    <property type="match status" value="1"/>
</dbReference>
<dbReference type="InterPro" id="IPR008971">
    <property type="entry name" value="HSP40/DnaJ_pept-bd"/>
</dbReference>
<evidence type="ECO:0000313" key="19">
    <source>
        <dbReference type="Proteomes" id="UP000215383"/>
    </source>
</evidence>
<feature type="repeat" description="CXXCXGXG motif" evidence="13">
    <location>
        <begin position="158"/>
        <end position="165"/>
    </location>
</feature>
<dbReference type="InterPro" id="IPR012724">
    <property type="entry name" value="DnaJ"/>
</dbReference>
<dbReference type="GO" id="GO:0006260">
    <property type="term" value="P:DNA replication"/>
    <property type="evidence" value="ECO:0007669"/>
    <property type="project" value="UniProtKB-KW"/>
</dbReference>
<dbReference type="CDD" id="cd10747">
    <property type="entry name" value="DnaJ_C"/>
    <property type="match status" value="1"/>
</dbReference>
<dbReference type="FunFam" id="2.10.230.10:FF:000002">
    <property type="entry name" value="Molecular chaperone DnaJ"/>
    <property type="match status" value="1"/>
</dbReference>
<feature type="zinc finger region" description="CR-type" evidence="14">
    <location>
        <begin position="145"/>
        <end position="227"/>
    </location>
</feature>
<keyword evidence="9 13" id="KW-0346">Stress response</keyword>
<evidence type="ECO:0000259" key="17">
    <source>
        <dbReference type="PROSITE" id="PS51188"/>
    </source>
</evidence>
<comment type="subunit">
    <text evidence="2 13">Homodimer.</text>
</comment>
<keyword evidence="19" id="KW-1185">Reference proteome</keyword>
<keyword evidence="5 13" id="KW-0479">Metal-binding</keyword>
<feature type="binding site" evidence="13">
    <location>
        <position position="204"/>
    </location>
    <ligand>
        <name>Zn(2+)</name>
        <dbReference type="ChEBI" id="CHEBI:29105"/>
        <label>2</label>
    </ligand>
</feature>
<dbReference type="RefSeq" id="WP_051177578.1">
    <property type="nucleotide sequence ID" value="NZ_LT906446.1"/>
</dbReference>
<dbReference type="PANTHER" id="PTHR43096:SF48">
    <property type="entry name" value="CHAPERONE PROTEIN DNAJ"/>
    <property type="match status" value="1"/>
</dbReference>
<name>A0A239TKN2_9FIRM</name>
<dbReference type="Gene3D" id="1.10.287.110">
    <property type="entry name" value="DnaJ domain"/>
    <property type="match status" value="1"/>
</dbReference>
<dbReference type="InterPro" id="IPR002939">
    <property type="entry name" value="DnaJ_C"/>
</dbReference>
<dbReference type="GO" id="GO:0042026">
    <property type="term" value="P:protein refolding"/>
    <property type="evidence" value="ECO:0007669"/>
    <property type="project" value="TreeGrafter"/>
</dbReference>
<feature type="binding site" evidence="13">
    <location>
        <position position="175"/>
    </location>
    <ligand>
        <name>Zn(2+)</name>
        <dbReference type="ChEBI" id="CHEBI:29105"/>
        <label>2</label>
    </ligand>
</feature>
<evidence type="ECO:0000256" key="6">
    <source>
        <dbReference type="ARBA" id="ARBA00022737"/>
    </source>
</evidence>
<dbReference type="InterPro" id="IPR036869">
    <property type="entry name" value="J_dom_sf"/>
</dbReference>
<dbReference type="PRINTS" id="PR00625">
    <property type="entry name" value="JDOMAIN"/>
</dbReference>
<keyword evidence="3 13" id="KW-0963">Cytoplasm</keyword>
<evidence type="ECO:0000256" key="3">
    <source>
        <dbReference type="ARBA" id="ARBA00022490"/>
    </source>
</evidence>
<dbReference type="Pfam" id="PF00684">
    <property type="entry name" value="DnaJ_CXXCXGXG"/>
    <property type="match status" value="1"/>
</dbReference>
<comment type="similarity">
    <text evidence="11 13">Belongs to the DnaJ family.</text>
</comment>
<evidence type="ECO:0000256" key="10">
    <source>
        <dbReference type="ARBA" id="ARBA00023186"/>
    </source>
</evidence>
<dbReference type="FunFam" id="2.60.260.20:FF:000004">
    <property type="entry name" value="Molecular chaperone DnaJ"/>
    <property type="match status" value="1"/>
</dbReference>
<feature type="repeat" description="CXXCXGXG motif" evidence="13">
    <location>
        <begin position="201"/>
        <end position="208"/>
    </location>
</feature>
<feature type="domain" description="CR-type" evidence="17">
    <location>
        <begin position="145"/>
        <end position="227"/>
    </location>
</feature>
<dbReference type="Proteomes" id="UP000215383">
    <property type="component" value="Chromosome 1"/>
</dbReference>
<keyword evidence="10 13" id="KW-0143">Chaperone</keyword>
<dbReference type="GeneID" id="78506738"/>
<dbReference type="GO" id="GO:0005524">
    <property type="term" value="F:ATP binding"/>
    <property type="evidence" value="ECO:0007669"/>
    <property type="project" value="InterPro"/>
</dbReference>
<evidence type="ECO:0000256" key="7">
    <source>
        <dbReference type="ARBA" id="ARBA00022771"/>
    </source>
</evidence>
<keyword evidence="7 13" id="KW-0863">Zinc-finger</keyword>
<evidence type="ECO:0000256" key="13">
    <source>
        <dbReference type="HAMAP-Rule" id="MF_01152"/>
    </source>
</evidence>
<feature type="binding site" evidence="13">
    <location>
        <position position="178"/>
    </location>
    <ligand>
        <name>Zn(2+)</name>
        <dbReference type="ChEBI" id="CHEBI:29105"/>
        <label>2</label>
    </ligand>
</feature>
<dbReference type="NCBIfam" id="TIGR02349">
    <property type="entry name" value="DnaJ_bact"/>
    <property type="match status" value="1"/>
</dbReference>
<evidence type="ECO:0000256" key="8">
    <source>
        <dbReference type="ARBA" id="ARBA00022833"/>
    </source>
</evidence>
<feature type="repeat" description="CXXCXGXG motif" evidence="13">
    <location>
        <begin position="175"/>
        <end position="182"/>
    </location>
</feature>
<dbReference type="SUPFAM" id="SSF46565">
    <property type="entry name" value="Chaperone J-domain"/>
    <property type="match status" value="1"/>
</dbReference>
<dbReference type="PROSITE" id="PS51188">
    <property type="entry name" value="ZF_CR"/>
    <property type="match status" value="1"/>
</dbReference>
<dbReference type="GO" id="GO:0031072">
    <property type="term" value="F:heat shock protein binding"/>
    <property type="evidence" value="ECO:0007669"/>
    <property type="project" value="InterPro"/>
</dbReference>
<dbReference type="AlphaFoldDB" id="A0A239TKN2"/>
<sequence>MSTKRDYYEVLGVDKNASEAEIKKAFRKMVLKYHPDRNRDNPKEAEEKMKEVNEAYSVLSDPKKKAQYDQFGHAAFDGTAGAGAGGFDGFGGFSQGGGFDGFGDIFDMFFGSGGGPRGGARKRGPERGADLRYNLTITFEEAAFGKTETLNIPRTQQCPDCHGTGAAAGSHPETCPDCHGTGTVQSVQNTPFGRMVNQHPCSRCSGTGQIIKNPCKTCGGKGVKSIRSKVEVKIPAGVDTGNRIRVAGEGDAGVRGGSTGDLYVYITVKPDKFFQREGSEVICEMPITFVQAALGDTIEVPTLDGKVEMKIPAGIQSGTVMRLRGKGIPYLRSTGRGDQHVRIKVLTPQKLTERQKELLREFAGMTDDKTATGTGKTKKKQ</sequence>
<dbReference type="SUPFAM" id="SSF57938">
    <property type="entry name" value="DnaJ/Hsp40 cysteine-rich domain"/>
    <property type="match status" value="1"/>
</dbReference>
<dbReference type="GO" id="GO:0009408">
    <property type="term" value="P:response to heat"/>
    <property type="evidence" value="ECO:0007669"/>
    <property type="project" value="InterPro"/>
</dbReference>
<accession>A0A239TKN2</accession>
<feature type="domain" description="J" evidence="16">
    <location>
        <begin position="6"/>
        <end position="72"/>
    </location>
</feature>
<evidence type="ECO:0000256" key="11">
    <source>
        <dbReference type="ARBA" id="ARBA00061004"/>
    </source>
</evidence>
<evidence type="ECO:0000256" key="5">
    <source>
        <dbReference type="ARBA" id="ARBA00022723"/>
    </source>
</evidence>
<evidence type="ECO:0000256" key="12">
    <source>
        <dbReference type="ARBA" id="ARBA00067609"/>
    </source>
</evidence>
<dbReference type="Gene3D" id="2.60.260.20">
    <property type="entry name" value="Urease metallochaperone UreE, N-terminal domain"/>
    <property type="match status" value="2"/>
</dbReference>
<comment type="domain">
    <text evidence="13">The J domain is necessary and sufficient to stimulate DnaK ATPase activity. Zinc center 1 plays an important role in the autonomous, DnaK-independent chaperone activity of DnaJ. Zinc center 2 is essential for interaction with DnaK and for DnaJ activity.</text>
</comment>
<dbReference type="HAMAP" id="MF_01152">
    <property type="entry name" value="DnaJ"/>
    <property type="match status" value="1"/>
</dbReference>
<comment type="cofactor">
    <cofactor evidence="13">
        <name>Zn(2+)</name>
        <dbReference type="ChEBI" id="CHEBI:29105"/>
    </cofactor>
    <text evidence="13">Binds 2 Zn(2+) ions per monomer.</text>
</comment>
<dbReference type="Pfam" id="PF00226">
    <property type="entry name" value="DnaJ"/>
    <property type="match status" value="1"/>
</dbReference>
<feature type="repeat" description="CXXCXGXG motif" evidence="13">
    <location>
        <begin position="215"/>
        <end position="222"/>
    </location>
</feature>
<evidence type="ECO:0000256" key="14">
    <source>
        <dbReference type="PROSITE-ProRule" id="PRU00546"/>
    </source>
</evidence>
<evidence type="ECO:0000259" key="16">
    <source>
        <dbReference type="PROSITE" id="PS50076"/>
    </source>
</evidence>
<dbReference type="CDD" id="cd10719">
    <property type="entry name" value="DnaJ_zf"/>
    <property type="match status" value="1"/>
</dbReference>
<dbReference type="GO" id="GO:0051082">
    <property type="term" value="F:unfolded protein binding"/>
    <property type="evidence" value="ECO:0007669"/>
    <property type="project" value="UniProtKB-UniRule"/>
</dbReference>
<evidence type="ECO:0000256" key="9">
    <source>
        <dbReference type="ARBA" id="ARBA00023016"/>
    </source>
</evidence>
<evidence type="ECO:0000256" key="1">
    <source>
        <dbReference type="ARBA" id="ARBA00004496"/>
    </source>
</evidence>
<dbReference type="InterPro" id="IPR001623">
    <property type="entry name" value="DnaJ_domain"/>
</dbReference>
<dbReference type="InterPro" id="IPR036410">
    <property type="entry name" value="HSP_DnaJ_Cys-rich_dom_sf"/>
</dbReference>
<keyword evidence="4 13" id="KW-0235">DNA replication</keyword>
<dbReference type="eggNOG" id="COG0484">
    <property type="taxonomic scope" value="Bacteria"/>
</dbReference>
<evidence type="ECO:0000256" key="15">
    <source>
        <dbReference type="SAM" id="MobiDB-lite"/>
    </source>
</evidence>
<dbReference type="FunFam" id="1.10.287.110:FF:000031">
    <property type="entry name" value="Molecular chaperone DnaJ"/>
    <property type="match status" value="1"/>
</dbReference>
<dbReference type="Pfam" id="PF01556">
    <property type="entry name" value="DnaJ_C"/>
    <property type="match status" value="1"/>
</dbReference>
<dbReference type="GO" id="GO:0005737">
    <property type="term" value="C:cytoplasm"/>
    <property type="evidence" value="ECO:0007669"/>
    <property type="project" value="UniProtKB-SubCell"/>
</dbReference>
<feature type="binding site" evidence="13">
    <location>
        <position position="161"/>
    </location>
    <ligand>
        <name>Zn(2+)</name>
        <dbReference type="ChEBI" id="CHEBI:29105"/>
        <label>1</label>
    </ligand>
</feature>
<comment type="subcellular location">
    <subcellularLocation>
        <location evidence="1 13">Cytoplasm</location>
    </subcellularLocation>
</comment>
<feature type="binding site" evidence="13">
    <location>
        <position position="201"/>
    </location>
    <ligand>
        <name>Zn(2+)</name>
        <dbReference type="ChEBI" id="CHEBI:29105"/>
        <label>2</label>
    </ligand>
</feature>
<comment type="function">
    <text evidence="13">Participates actively in the response to hyperosmotic and heat shock by preventing the aggregation of stress-denatured proteins and by disaggregating proteins, also in an autonomous, DnaK-independent fashion. Unfolded proteins bind initially to DnaJ; upon interaction with the DnaJ-bound protein, DnaK hydrolyzes its bound ATP, resulting in the formation of a stable complex. GrpE releases ADP from DnaK; ATP binding to DnaK triggers the release of the substrate protein, thus completing the reaction cycle. Several rounds of ATP-dependent interactions between DnaJ, DnaK and GrpE are required for fully efficient folding. Also involved, together with DnaK and GrpE, in the DNA replication of plasmids through activation of initiation proteins.</text>
</comment>
<feature type="binding site" evidence="13">
    <location>
        <position position="218"/>
    </location>
    <ligand>
        <name>Zn(2+)</name>
        <dbReference type="ChEBI" id="CHEBI:29105"/>
        <label>1</label>
    </ligand>
</feature>
<reference evidence="18 19" key="1">
    <citation type="submission" date="2017-06" db="EMBL/GenBank/DDBJ databases">
        <authorList>
            <consortium name="Pathogen Informatics"/>
        </authorList>
    </citation>
    <scope>NUCLEOTIDE SEQUENCE [LARGE SCALE GENOMIC DNA]</scope>
    <source>
        <strain evidence="18 19">NCTC10570</strain>
    </source>
</reference>
<dbReference type="SMART" id="SM00271">
    <property type="entry name" value="DnaJ"/>
    <property type="match status" value="1"/>
</dbReference>
<dbReference type="PROSITE" id="PS50076">
    <property type="entry name" value="DNAJ_2"/>
    <property type="match status" value="1"/>
</dbReference>
<protein>
    <recommendedName>
        <fullName evidence="12 13">Chaperone protein DnaJ</fullName>
    </recommendedName>
</protein>
<evidence type="ECO:0000313" key="18">
    <source>
        <dbReference type="EMBL" id="SNU97203.1"/>
    </source>
</evidence>
<organism evidence="18 19">
    <name type="scientific">Megamonas hypermegale</name>
    <dbReference type="NCBI Taxonomy" id="158847"/>
    <lineage>
        <taxon>Bacteria</taxon>
        <taxon>Bacillati</taxon>
        <taxon>Bacillota</taxon>
        <taxon>Negativicutes</taxon>
        <taxon>Selenomonadales</taxon>
        <taxon>Selenomonadaceae</taxon>
        <taxon>Megamonas</taxon>
    </lineage>
</organism>